<proteinExistence type="predicted"/>
<keyword evidence="3" id="KW-1185">Reference proteome</keyword>
<feature type="domain" description="BTB" evidence="1">
    <location>
        <begin position="386"/>
        <end position="498"/>
    </location>
</feature>
<organism evidence="2 3">
    <name type="scientific">Ganoderma sinense ZZ0214-1</name>
    <dbReference type="NCBI Taxonomy" id="1077348"/>
    <lineage>
        <taxon>Eukaryota</taxon>
        <taxon>Fungi</taxon>
        <taxon>Dikarya</taxon>
        <taxon>Basidiomycota</taxon>
        <taxon>Agaricomycotina</taxon>
        <taxon>Agaricomycetes</taxon>
        <taxon>Polyporales</taxon>
        <taxon>Polyporaceae</taxon>
        <taxon>Ganoderma</taxon>
    </lineage>
</organism>
<evidence type="ECO:0000259" key="1">
    <source>
        <dbReference type="SMART" id="SM00225"/>
    </source>
</evidence>
<gene>
    <name evidence="2" type="ORF">GSI_12318</name>
</gene>
<dbReference type="Proteomes" id="UP000230002">
    <property type="component" value="Unassembled WGS sequence"/>
</dbReference>
<dbReference type="InterPro" id="IPR000210">
    <property type="entry name" value="BTB/POZ_dom"/>
</dbReference>
<dbReference type="EMBL" id="AYKW01000045">
    <property type="protein sequence ID" value="PIL26560.1"/>
    <property type="molecule type" value="Genomic_DNA"/>
</dbReference>
<accession>A0A2G8RYH1</accession>
<protein>
    <recommendedName>
        <fullName evidence="1">BTB domain-containing protein</fullName>
    </recommendedName>
</protein>
<dbReference type="InterPro" id="IPR011333">
    <property type="entry name" value="SKP1/BTB/POZ_sf"/>
</dbReference>
<dbReference type="OrthoDB" id="3036049at2759"/>
<dbReference type="AlphaFoldDB" id="A0A2G8RYH1"/>
<comment type="caution">
    <text evidence="2">The sequence shown here is derived from an EMBL/GenBank/DDBJ whole genome shotgun (WGS) entry which is preliminary data.</text>
</comment>
<name>A0A2G8RYH1_9APHY</name>
<evidence type="ECO:0000313" key="3">
    <source>
        <dbReference type="Proteomes" id="UP000230002"/>
    </source>
</evidence>
<evidence type="ECO:0000313" key="2">
    <source>
        <dbReference type="EMBL" id="PIL26560.1"/>
    </source>
</evidence>
<sequence length="686" mass="75743">MSPSPPPAKRARLSEDAATATASLPPWTGFQPHGDFWFDDGNLIVVAKQNIAFRIYRGLLAAQSAFFADKIASASLDPTQIFDGCPVVEVTDTPEEFAHFLRVMLPKSKQLFYRRKDDAPSTFDQVAAAIRLSYKYNVEDVLTQAIGLLQERHFSPDYASWLERELHPTILIRGPVAVGVVNLARLTGVASLLPPAMYECVRLGSAILDGWRRDDGVVECLSPQDLKLCLDLRDALGREAATIFLRLFDAPPCTECSEPEICPEHLDDAREDTFSECFPFHPSLDPWDSFLKKFLESYGFCDECRNALFIRERQERHNLWGRLPDLLEEISALTPSKRPSPAADASMLETRHGQRLLSDPTTSSTQTLCGPLAGVQRHPEFWLDDGNLILVAGRETAFRIYTGLLAAQSEVFANMFAVASSSADETYEGCPVVPVYDTPTEFAHLLRVLIPKESRTFHRTSKDAPPTFDQAAALVRLAHKYDLQDVRDQALALLEEHAFPPHAPRPTATCPPPALLVEDINAIGAVALARLVDRPTLLLLPALYRCAALGSAVLGGWTRDDGHVEHLAPADLKLCMAAHRALQRARVWLLVECAHDDDPPNPGCATPAQCKAGLCAVRGAMRREEFRRPRAALDAWEVPIGERADACGMCARCRAMLEERDAVARTDAWAVLPETFGIKVAGWGAQ</sequence>
<dbReference type="Gene3D" id="3.30.710.10">
    <property type="entry name" value="Potassium Channel Kv1.1, Chain A"/>
    <property type="match status" value="1"/>
</dbReference>
<feature type="domain" description="BTB" evidence="1">
    <location>
        <begin position="41"/>
        <end position="153"/>
    </location>
</feature>
<dbReference type="SMART" id="SM00225">
    <property type="entry name" value="BTB"/>
    <property type="match status" value="2"/>
</dbReference>
<reference evidence="2 3" key="1">
    <citation type="journal article" date="2015" name="Sci. Rep.">
        <title>Chromosome-level genome map provides insights into diverse defense mechanisms in the medicinal fungus Ganoderma sinense.</title>
        <authorList>
            <person name="Zhu Y."/>
            <person name="Xu J."/>
            <person name="Sun C."/>
            <person name="Zhou S."/>
            <person name="Xu H."/>
            <person name="Nelson D.R."/>
            <person name="Qian J."/>
            <person name="Song J."/>
            <person name="Luo H."/>
            <person name="Xiang L."/>
            <person name="Li Y."/>
            <person name="Xu Z."/>
            <person name="Ji A."/>
            <person name="Wang L."/>
            <person name="Lu S."/>
            <person name="Hayward A."/>
            <person name="Sun W."/>
            <person name="Li X."/>
            <person name="Schwartz D.C."/>
            <person name="Wang Y."/>
            <person name="Chen S."/>
        </authorList>
    </citation>
    <scope>NUCLEOTIDE SEQUENCE [LARGE SCALE GENOMIC DNA]</scope>
    <source>
        <strain evidence="2 3">ZZ0214-1</strain>
    </source>
</reference>